<dbReference type="EMBL" id="LGUE01000008">
    <property type="protein sequence ID" value="KON83090.1"/>
    <property type="molecule type" value="Genomic_DNA"/>
</dbReference>
<dbReference type="InterPro" id="IPR025202">
    <property type="entry name" value="PLD-like_dom"/>
</dbReference>
<dbReference type="Gene3D" id="3.30.870.10">
    <property type="entry name" value="Endonuclease Chain A"/>
    <property type="match status" value="1"/>
</dbReference>
<accession>A0A0M0FZW2</accession>
<dbReference type="CDD" id="cd09129">
    <property type="entry name" value="PLDc_unchar2_1"/>
    <property type="match status" value="1"/>
</dbReference>
<dbReference type="EC" id="3.1.4.4" evidence="3"/>
<keyword evidence="7" id="KW-0472">Membrane</keyword>
<keyword evidence="10" id="KW-1185">Reference proteome</keyword>
<comment type="caution">
    <text evidence="9">The sequence shown here is derived from an EMBL/GenBank/DDBJ whole genome shotgun (WGS) entry which is preliminary data.</text>
</comment>
<dbReference type="PATRIC" id="fig|189381.12.peg.3503"/>
<evidence type="ECO:0000256" key="5">
    <source>
        <dbReference type="ARBA" id="ARBA00022963"/>
    </source>
</evidence>
<dbReference type="InterPro" id="IPR051406">
    <property type="entry name" value="PLD_domain"/>
</dbReference>
<dbReference type="SUPFAM" id="SSF56024">
    <property type="entry name" value="Phospholipase D/nuclease"/>
    <property type="match status" value="1"/>
</dbReference>
<keyword evidence="7" id="KW-0812">Transmembrane</keyword>
<gene>
    <name evidence="9" type="ORF">AF331_19855</name>
</gene>
<evidence type="ECO:0000256" key="6">
    <source>
        <dbReference type="ARBA" id="ARBA00023098"/>
    </source>
</evidence>
<dbReference type="RefSeq" id="WP_053429718.1">
    <property type="nucleotide sequence ID" value="NZ_JAMQJB010000005.1"/>
</dbReference>
<feature type="transmembrane region" description="Helical" evidence="7">
    <location>
        <begin position="12"/>
        <end position="29"/>
    </location>
</feature>
<dbReference type="OrthoDB" id="92272at2"/>
<dbReference type="GO" id="GO:0016042">
    <property type="term" value="P:lipid catabolic process"/>
    <property type="evidence" value="ECO:0007669"/>
    <property type="project" value="UniProtKB-KW"/>
</dbReference>
<organism evidence="9 10">
    <name type="scientific">Rossellomorea marisflavi</name>
    <dbReference type="NCBI Taxonomy" id="189381"/>
    <lineage>
        <taxon>Bacteria</taxon>
        <taxon>Bacillati</taxon>
        <taxon>Bacillota</taxon>
        <taxon>Bacilli</taxon>
        <taxon>Bacillales</taxon>
        <taxon>Bacillaceae</taxon>
        <taxon>Rossellomorea</taxon>
    </lineage>
</organism>
<evidence type="ECO:0000256" key="3">
    <source>
        <dbReference type="ARBA" id="ARBA00012027"/>
    </source>
</evidence>
<dbReference type="GO" id="GO:0004630">
    <property type="term" value="F:phospholipase D activity"/>
    <property type="evidence" value="ECO:0007669"/>
    <property type="project" value="UniProtKB-EC"/>
</dbReference>
<evidence type="ECO:0000313" key="9">
    <source>
        <dbReference type="EMBL" id="KON83090.1"/>
    </source>
</evidence>
<dbReference type="PANTHER" id="PTHR43856:SF1">
    <property type="entry name" value="MITOCHONDRIAL CARDIOLIPIN HYDROLASE"/>
    <property type="match status" value="1"/>
</dbReference>
<dbReference type="AlphaFoldDB" id="A0A0M0FZW2"/>
<dbReference type="PANTHER" id="PTHR43856">
    <property type="entry name" value="CARDIOLIPIN HYDROLASE"/>
    <property type="match status" value="1"/>
</dbReference>
<proteinExistence type="inferred from homology"/>
<evidence type="ECO:0000256" key="4">
    <source>
        <dbReference type="ARBA" id="ARBA00022801"/>
    </source>
</evidence>
<evidence type="ECO:0000256" key="7">
    <source>
        <dbReference type="SAM" id="Phobius"/>
    </source>
</evidence>
<dbReference type="Pfam" id="PF13091">
    <property type="entry name" value="PLDc_2"/>
    <property type="match status" value="1"/>
</dbReference>
<evidence type="ECO:0000313" key="10">
    <source>
        <dbReference type="Proteomes" id="UP000037405"/>
    </source>
</evidence>
<evidence type="ECO:0000256" key="2">
    <source>
        <dbReference type="ARBA" id="ARBA00008664"/>
    </source>
</evidence>
<keyword evidence="4" id="KW-0378">Hydrolase</keyword>
<name>A0A0M0FZW2_9BACI</name>
<feature type="domain" description="Phospholipase D-like" evidence="8">
    <location>
        <begin position="309"/>
        <end position="452"/>
    </location>
</feature>
<evidence type="ECO:0000259" key="8">
    <source>
        <dbReference type="Pfam" id="PF13091"/>
    </source>
</evidence>
<keyword evidence="6" id="KW-0443">Lipid metabolism</keyword>
<dbReference type="CDD" id="cd09130">
    <property type="entry name" value="PLDc_unchar2_2"/>
    <property type="match status" value="1"/>
</dbReference>
<protein>
    <recommendedName>
        <fullName evidence="3">phospholipase D</fullName>
        <ecNumber evidence="3">3.1.4.4</ecNumber>
    </recommendedName>
</protein>
<dbReference type="STRING" id="189381.GCA_900166615_00246"/>
<comment type="similarity">
    <text evidence="2">Belongs to the phospholipase D family.</text>
</comment>
<keyword evidence="7" id="KW-1133">Transmembrane helix</keyword>
<evidence type="ECO:0000256" key="1">
    <source>
        <dbReference type="ARBA" id="ARBA00000798"/>
    </source>
</evidence>
<reference evidence="10" key="1">
    <citation type="submission" date="2015-07" db="EMBL/GenBank/DDBJ databases">
        <title>Fjat-14235 jcm11544.</title>
        <authorList>
            <person name="Liu B."/>
            <person name="Wang J."/>
            <person name="Zhu Y."/>
            <person name="Liu G."/>
            <person name="Chen Q."/>
            <person name="Chen Z."/>
            <person name="Lan J."/>
            <person name="Che J."/>
            <person name="Ge C."/>
            <person name="Shi H."/>
            <person name="Pan Z."/>
            <person name="Liu X."/>
        </authorList>
    </citation>
    <scope>NUCLEOTIDE SEQUENCE [LARGE SCALE GENOMIC DNA]</scope>
    <source>
        <strain evidence="10">JCM 11544</strain>
    </source>
</reference>
<comment type="catalytic activity">
    <reaction evidence="1">
        <text>a 1,2-diacyl-sn-glycero-3-phosphocholine + H2O = a 1,2-diacyl-sn-glycero-3-phosphate + choline + H(+)</text>
        <dbReference type="Rhea" id="RHEA:14445"/>
        <dbReference type="ChEBI" id="CHEBI:15354"/>
        <dbReference type="ChEBI" id="CHEBI:15377"/>
        <dbReference type="ChEBI" id="CHEBI:15378"/>
        <dbReference type="ChEBI" id="CHEBI:57643"/>
        <dbReference type="ChEBI" id="CHEBI:58608"/>
        <dbReference type="EC" id="3.1.4.4"/>
    </reaction>
</comment>
<dbReference type="GO" id="GO:0016891">
    <property type="term" value="F:RNA endonuclease activity producing 5'-phosphomonoesters, hydrolytic mechanism"/>
    <property type="evidence" value="ECO:0007669"/>
    <property type="project" value="TreeGrafter"/>
</dbReference>
<sequence>MKKRPWYKKKRWVIGLAIVILLSSIMFYQRTKPLPDGISYAGAIHSIPEEDVEFIYDLTYQKDGKEEYDHSIFDEVNKTVSEAEDFLILDLFLFNGYTKNDRNYPKISEELSKTIQERMREKPDLKVVFISDDVNTTYGSHTADQLEPLKELGAEVIFTDLDRLRDPNLLYSGVWRAGIQWFGQKGNGWLPNPMAPSAPEVTARSYLKLLNVKANHRKVVISEKEGMVLSANPHDASGFHSNIAFRVKGDILKDMIKAEKAVAAFSGGDMKAFPSDKEVDDLITPTQASGGKEVKAQILTERKVQTNVVKALDKAKEGDEVWIGMFYLADRDIIDAIENAADRKVDVRIVLDPNQNAFGQEKIGLPNLPIASELNKLDNEHISIRWYNTNKEQFHTKFIYVKGKESSTVIGGSSNYTSRNLDDYNLEENILFTGAPDSRLMTDVDDYFQRIWNNENGTYTVEYKKYQDKLPIFKYIMYVLQKVFQVTTY</sequence>
<dbReference type="Proteomes" id="UP000037405">
    <property type="component" value="Unassembled WGS sequence"/>
</dbReference>
<keyword evidence="5" id="KW-0442">Lipid degradation</keyword>